<dbReference type="PANTHER" id="PTHR24056">
    <property type="entry name" value="CELL DIVISION PROTEIN KINASE"/>
    <property type="match status" value="1"/>
</dbReference>
<dbReference type="Pfam" id="PF00069">
    <property type="entry name" value="Pkinase"/>
    <property type="match status" value="1"/>
</dbReference>
<proteinExistence type="inferred from homology"/>
<dbReference type="PROSITE" id="PS00108">
    <property type="entry name" value="PROTEIN_KINASE_ST"/>
    <property type="match status" value="1"/>
</dbReference>
<dbReference type="SMART" id="SM00220">
    <property type="entry name" value="S_TKc"/>
    <property type="match status" value="1"/>
</dbReference>
<reference evidence="15" key="1">
    <citation type="submission" date="2020-12" db="EMBL/GenBank/DDBJ databases">
        <title>Metabolic potential, ecology and presence of endohyphal bacteria is reflected in genomic diversity of Mucoromycotina.</title>
        <authorList>
            <person name="Muszewska A."/>
            <person name="Okrasinska A."/>
            <person name="Steczkiewicz K."/>
            <person name="Drgas O."/>
            <person name="Orlowska M."/>
            <person name="Perlinska-Lenart U."/>
            <person name="Aleksandrzak-Piekarczyk T."/>
            <person name="Szatraj K."/>
            <person name="Zielenkiewicz U."/>
            <person name="Pilsyk S."/>
            <person name="Malc E."/>
            <person name="Mieczkowski P."/>
            <person name="Kruszewska J.S."/>
            <person name="Biernat P."/>
            <person name="Pawlowska J."/>
        </authorList>
    </citation>
    <scope>NUCLEOTIDE SEQUENCE</scope>
    <source>
        <strain evidence="15">WA0000017839</strain>
    </source>
</reference>
<dbReference type="SUPFAM" id="SSF56112">
    <property type="entry name" value="Protein kinase-like (PK-like)"/>
    <property type="match status" value="1"/>
</dbReference>
<dbReference type="FunFam" id="3.30.200.20:FF:000124">
    <property type="entry name" value="Cyclin-dependent kinase 4"/>
    <property type="match status" value="1"/>
</dbReference>
<feature type="domain" description="Protein kinase" evidence="14">
    <location>
        <begin position="30"/>
        <end position="313"/>
    </location>
</feature>
<dbReference type="InterPro" id="IPR017441">
    <property type="entry name" value="Protein_kinase_ATP_BS"/>
</dbReference>
<dbReference type="PANTHER" id="PTHR24056:SF233">
    <property type="entry name" value="CYCLIN-DEPENDENT KINASE 9"/>
    <property type="match status" value="1"/>
</dbReference>
<keyword evidence="16" id="KW-1185">Reference proteome</keyword>
<dbReference type="GO" id="GO:0005524">
    <property type="term" value="F:ATP binding"/>
    <property type="evidence" value="ECO:0007669"/>
    <property type="project" value="UniProtKB-UniRule"/>
</dbReference>
<dbReference type="Gene3D" id="1.10.510.10">
    <property type="entry name" value="Transferase(Phosphotransferase) domain 1"/>
    <property type="match status" value="1"/>
</dbReference>
<dbReference type="GO" id="GO:0005634">
    <property type="term" value="C:nucleus"/>
    <property type="evidence" value="ECO:0007669"/>
    <property type="project" value="UniProtKB-SubCell"/>
</dbReference>
<dbReference type="EMBL" id="JAEPRD010000090">
    <property type="protein sequence ID" value="KAG2199950.1"/>
    <property type="molecule type" value="Genomic_DNA"/>
</dbReference>
<comment type="similarity">
    <text evidence="2">Belongs to the protein kinase superfamily. CMGC Ser/Thr protein kinase family. CDC2/CDKX subfamily.</text>
</comment>
<dbReference type="GO" id="GO:0008353">
    <property type="term" value="F:RNA polymerase II CTD heptapeptide repeat kinase activity"/>
    <property type="evidence" value="ECO:0007669"/>
    <property type="project" value="UniProtKB-EC"/>
</dbReference>
<dbReference type="InterPro" id="IPR008271">
    <property type="entry name" value="Ser/Thr_kinase_AS"/>
</dbReference>
<keyword evidence="4" id="KW-0808">Transferase</keyword>
<dbReference type="PROSITE" id="PS00107">
    <property type="entry name" value="PROTEIN_KINASE_ATP"/>
    <property type="match status" value="1"/>
</dbReference>
<dbReference type="Proteomes" id="UP000603453">
    <property type="component" value="Unassembled WGS sequence"/>
</dbReference>
<evidence type="ECO:0000256" key="2">
    <source>
        <dbReference type="ARBA" id="ARBA00006485"/>
    </source>
</evidence>
<dbReference type="FunFam" id="1.10.510.10:FF:000415">
    <property type="entry name" value="CMGC/CDK/CRK7 protein kinase, variant"/>
    <property type="match status" value="1"/>
</dbReference>
<evidence type="ECO:0000256" key="4">
    <source>
        <dbReference type="ARBA" id="ARBA00022679"/>
    </source>
</evidence>
<evidence type="ECO:0000256" key="1">
    <source>
        <dbReference type="ARBA" id="ARBA00004123"/>
    </source>
</evidence>
<dbReference type="InterPro" id="IPR011009">
    <property type="entry name" value="Kinase-like_dom_sf"/>
</dbReference>
<dbReference type="InterPro" id="IPR000719">
    <property type="entry name" value="Prot_kinase_dom"/>
</dbReference>
<evidence type="ECO:0000256" key="7">
    <source>
        <dbReference type="ARBA" id="ARBA00022840"/>
    </source>
</evidence>
<comment type="catalytic activity">
    <reaction evidence="10">
        <text>L-seryl-[protein] + ATP = O-phospho-L-seryl-[protein] + ADP + H(+)</text>
        <dbReference type="Rhea" id="RHEA:17989"/>
        <dbReference type="Rhea" id="RHEA-COMP:9863"/>
        <dbReference type="Rhea" id="RHEA-COMP:11604"/>
        <dbReference type="ChEBI" id="CHEBI:15378"/>
        <dbReference type="ChEBI" id="CHEBI:29999"/>
        <dbReference type="ChEBI" id="CHEBI:30616"/>
        <dbReference type="ChEBI" id="CHEBI:83421"/>
        <dbReference type="ChEBI" id="CHEBI:456216"/>
        <dbReference type="EC" id="2.7.11.22"/>
    </reaction>
</comment>
<keyword evidence="3 13" id="KW-0723">Serine/threonine-protein kinase</keyword>
<organism evidence="15 16">
    <name type="scientific">Mucor saturninus</name>
    <dbReference type="NCBI Taxonomy" id="64648"/>
    <lineage>
        <taxon>Eukaryota</taxon>
        <taxon>Fungi</taxon>
        <taxon>Fungi incertae sedis</taxon>
        <taxon>Mucoromycota</taxon>
        <taxon>Mucoromycotina</taxon>
        <taxon>Mucoromycetes</taxon>
        <taxon>Mucorales</taxon>
        <taxon>Mucorineae</taxon>
        <taxon>Mucoraceae</taxon>
        <taxon>Mucor</taxon>
    </lineage>
</organism>
<evidence type="ECO:0000256" key="13">
    <source>
        <dbReference type="RuleBase" id="RU000304"/>
    </source>
</evidence>
<dbReference type="OrthoDB" id="28397at2759"/>
<evidence type="ECO:0000256" key="12">
    <source>
        <dbReference type="PROSITE-ProRule" id="PRU10141"/>
    </source>
</evidence>
<comment type="caution">
    <text evidence="15">The sequence shown here is derived from an EMBL/GenBank/DDBJ whole genome shotgun (WGS) entry which is preliminary data.</text>
</comment>
<keyword evidence="6" id="KW-0418">Kinase</keyword>
<feature type="binding site" evidence="12">
    <location>
        <position position="59"/>
    </location>
    <ligand>
        <name>ATP</name>
        <dbReference type="ChEBI" id="CHEBI:30616"/>
    </ligand>
</feature>
<accession>A0A8H7QY27</accession>
<sequence length="340" mass="39798">MKRTILQTSVQTITNYEQPRFKDPSRITDYEFLDKLGEGTFGQVYKAREKQSHDLVALKKVLIHDKTEGIPITTIREIKILKQLNHENIVPLRDVLVEREKGNIYMVFPYMDHDLSGLLNNPNVRLTQSQIKTYMKQLLEGTAYLHHNNILHRDMKAANLLISNDGYLQIADFGLARGMEDDNKEYTKTVVTRWYRPPELFLGERRYTSAIDMWGVGCVFGELMTSMPILRGQDDFDQLKRIFSLCGSPNQNNMPDWDELPDAKKVKFQTNARHVRADYTRFGYFAADLMDKLLVLDPKKRLTALEALNHDYFIPILCQLPKYESSHDYDRHKEKKRRHN</sequence>
<comment type="catalytic activity">
    <reaction evidence="9">
        <text>L-threonyl-[protein] + ATP = O-phospho-L-threonyl-[protein] + ADP + H(+)</text>
        <dbReference type="Rhea" id="RHEA:46608"/>
        <dbReference type="Rhea" id="RHEA-COMP:11060"/>
        <dbReference type="Rhea" id="RHEA-COMP:11605"/>
        <dbReference type="ChEBI" id="CHEBI:15378"/>
        <dbReference type="ChEBI" id="CHEBI:30013"/>
        <dbReference type="ChEBI" id="CHEBI:30616"/>
        <dbReference type="ChEBI" id="CHEBI:61977"/>
        <dbReference type="ChEBI" id="CHEBI:456216"/>
        <dbReference type="EC" id="2.7.11.22"/>
    </reaction>
</comment>
<comment type="catalytic activity">
    <reaction evidence="11">
        <text>[DNA-directed RNA polymerase] + ATP = phospho-[DNA-directed RNA polymerase] + ADP + H(+)</text>
        <dbReference type="Rhea" id="RHEA:10216"/>
        <dbReference type="Rhea" id="RHEA-COMP:11321"/>
        <dbReference type="Rhea" id="RHEA-COMP:11322"/>
        <dbReference type="ChEBI" id="CHEBI:15378"/>
        <dbReference type="ChEBI" id="CHEBI:30616"/>
        <dbReference type="ChEBI" id="CHEBI:43176"/>
        <dbReference type="ChEBI" id="CHEBI:68546"/>
        <dbReference type="ChEBI" id="CHEBI:456216"/>
        <dbReference type="EC" id="2.7.11.23"/>
    </reaction>
</comment>
<keyword evidence="8" id="KW-0539">Nucleus</keyword>
<dbReference type="InterPro" id="IPR050108">
    <property type="entry name" value="CDK"/>
</dbReference>
<evidence type="ECO:0000256" key="8">
    <source>
        <dbReference type="ARBA" id="ARBA00023242"/>
    </source>
</evidence>
<evidence type="ECO:0000256" key="10">
    <source>
        <dbReference type="ARBA" id="ARBA00048367"/>
    </source>
</evidence>
<keyword evidence="5 12" id="KW-0547">Nucleotide-binding</keyword>
<comment type="subcellular location">
    <subcellularLocation>
        <location evidence="1">Nucleus</location>
    </subcellularLocation>
</comment>
<evidence type="ECO:0000259" key="14">
    <source>
        <dbReference type="PROSITE" id="PS50011"/>
    </source>
</evidence>
<evidence type="ECO:0000256" key="5">
    <source>
        <dbReference type="ARBA" id="ARBA00022741"/>
    </source>
</evidence>
<protein>
    <recommendedName>
        <fullName evidence="14">Protein kinase domain-containing protein</fullName>
    </recommendedName>
</protein>
<dbReference type="AlphaFoldDB" id="A0A8H7QY27"/>
<gene>
    <name evidence="15" type="ORF">INT47_009276</name>
</gene>
<evidence type="ECO:0000313" key="15">
    <source>
        <dbReference type="EMBL" id="KAG2199950.1"/>
    </source>
</evidence>
<evidence type="ECO:0000313" key="16">
    <source>
        <dbReference type="Proteomes" id="UP000603453"/>
    </source>
</evidence>
<evidence type="ECO:0000256" key="6">
    <source>
        <dbReference type="ARBA" id="ARBA00022777"/>
    </source>
</evidence>
<dbReference type="PROSITE" id="PS50011">
    <property type="entry name" value="PROTEIN_KINASE_DOM"/>
    <property type="match status" value="1"/>
</dbReference>
<dbReference type="GO" id="GO:0004693">
    <property type="term" value="F:cyclin-dependent protein serine/threonine kinase activity"/>
    <property type="evidence" value="ECO:0007669"/>
    <property type="project" value="UniProtKB-EC"/>
</dbReference>
<evidence type="ECO:0000256" key="11">
    <source>
        <dbReference type="ARBA" id="ARBA00049280"/>
    </source>
</evidence>
<keyword evidence="7 12" id="KW-0067">ATP-binding</keyword>
<dbReference type="Gene3D" id="3.30.200.20">
    <property type="entry name" value="Phosphorylase Kinase, domain 1"/>
    <property type="match status" value="1"/>
</dbReference>
<evidence type="ECO:0000256" key="9">
    <source>
        <dbReference type="ARBA" id="ARBA00047811"/>
    </source>
</evidence>
<name>A0A8H7QY27_9FUNG</name>
<evidence type="ECO:0000256" key="3">
    <source>
        <dbReference type="ARBA" id="ARBA00022527"/>
    </source>
</evidence>